<sequence length="348" mass="39025">MSEWSGDPGPSTIAGILAGQVKEETEGELQSAGMEGSSNMVDWMNKIDSFDFAQDAEAPLSMADETKERMLELLREVEFRCIWDCQAMDFSNRNRKRAAYSKLRDRLHQEGHQVEDADWVRANYKRMNTIYARVRKQVEAQKGFVPKWRFYQLMDSIQPANISGQRRPISVDKPRPIPTTSVQNAPSKRQILIRDNKNASENWYLPFMNVNKNDVDLQPEGNSLFAIENLRDDMEASSSHESRSSSRFSPDTSEAPQPSYIHASALLATSSNPNSKKRKCETSVSEAHVGQSSSYLDEKTAKEHAGNLASTLVSLCGSLESKKAGSSAEICLGMSELIQKSIKKLYDV</sequence>
<dbReference type="AlphaFoldDB" id="A0A2A2KCC1"/>
<feature type="compositionally biased region" description="Polar residues" evidence="1">
    <location>
        <begin position="282"/>
        <end position="295"/>
    </location>
</feature>
<dbReference type="Pfam" id="PF10545">
    <property type="entry name" value="MADF_DNA_bdg"/>
    <property type="match status" value="1"/>
</dbReference>
<feature type="region of interest" description="Disordered" evidence="1">
    <location>
        <begin position="234"/>
        <end position="298"/>
    </location>
</feature>
<feature type="region of interest" description="Disordered" evidence="1">
    <location>
        <begin position="165"/>
        <end position="187"/>
    </location>
</feature>
<dbReference type="Proteomes" id="UP000218231">
    <property type="component" value="Unassembled WGS sequence"/>
</dbReference>
<evidence type="ECO:0000259" key="2">
    <source>
        <dbReference type="Pfam" id="PF10545"/>
    </source>
</evidence>
<feature type="compositionally biased region" description="Polar residues" evidence="1">
    <location>
        <begin position="178"/>
        <end position="187"/>
    </location>
</feature>
<protein>
    <recommendedName>
        <fullName evidence="2">MADF domain-containing protein</fullName>
    </recommendedName>
</protein>
<keyword evidence="4" id="KW-1185">Reference proteome</keyword>
<feature type="compositionally biased region" description="Basic and acidic residues" evidence="1">
    <location>
        <begin position="234"/>
        <end position="244"/>
    </location>
</feature>
<dbReference type="EMBL" id="LIAE01008950">
    <property type="protein sequence ID" value="PAV71666.1"/>
    <property type="molecule type" value="Genomic_DNA"/>
</dbReference>
<dbReference type="InterPro" id="IPR006578">
    <property type="entry name" value="MADF-dom"/>
</dbReference>
<comment type="caution">
    <text evidence="3">The sequence shown here is derived from an EMBL/GenBank/DDBJ whole genome shotgun (WGS) entry which is preliminary data.</text>
</comment>
<proteinExistence type="predicted"/>
<organism evidence="3 4">
    <name type="scientific">Diploscapter pachys</name>
    <dbReference type="NCBI Taxonomy" id="2018661"/>
    <lineage>
        <taxon>Eukaryota</taxon>
        <taxon>Metazoa</taxon>
        <taxon>Ecdysozoa</taxon>
        <taxon>Nematoda</taxon>
        <taxon>Chromadorea</taxon>
        <taxon>Rhabditida</taxon>
        <taxon>Rhabditina</taxon>
        <taxon>Rhabditomorpha</taxon>
        <taxon>Rhabditoidea</taxon>
        <taxon>Rhabditidae</taxon>
        <taxon>Diploscapter</taxon>
    </lineage>
</organism>
<name>A0A2A2KCC1_9BILA</name>
<evidence type="ECO:0000256" key="1">
    <source>
        <dbReference type="SAM" id="MobiDB-lite"/>
    </source>
</evidence>
<evidence type="ECO:0000313" key="4">
    <source>
        <dbReference type="Proteomes" id="UP000218231"/>
    </source>
</evidence>
<evidence type="ECO:0000313" key="3">
    <source>
        <dbReference type="EMBL" id="PAV71666.1"/>
    </source>
</evidence>
<reference evidence="3 4" key="1">
    <citation type="journal article" date="2017" name="Curr. Biol.">
        <title>Genome architecture and evolution of a unichromosomal asexual nematode.</title>
        <authorList>
            <person name="Fradin H."/>
            <person name="Zegar C."/>
            <person name="Gutwein M."/>
            <person name="Lucas J."/>
            <person name="Kovtun M."/>
            <person name="Corcoran D."/>
            <person name="Baugh L.R."/>
            <person name="Kiontke K."/>
            <person name="Gunsalus K."/>
            <person name="Fitch D.H."/>
            <person name="Piano F."/>
        </authorList>
    </citation>
    <scope>NUCLEOTIDE SEQUENCE [LARGE SCALE GENOMIC DNA]</scope>
    <source>
        <strain evidence="3">PF1309</strain>
    </source>
</reference>
<accession>A0A2A2KCC1</accession>
<gene>
    <name evidence="3" type="ORF">WR25_26577</name>
</gene>
<feature type="domain" description="MADF" evidence="2">
    <location>
        <begin position="79"/>
        <end position="154"/>
    </location>
</feature>